<evidence type="ECO:0000259" key="1">
    <source>
        <dbReference type="PROSITE" id="PS50853"/>
    </source>
</evidence>
<dbReference type="GeneID" id="114607280"/>
<sequence>MAEDEQVIEMAALGRPFQLGMLYDCRRDNLIPGITLWDPGVLKENIDVRPQPNTATQVVEYDMILHKTRALNVSGSLKASFLAGLVKVDGSAKFLSDARKSTRQARITLQYSATTHFEQLTMHHMGLQHITYPEVFSEGLSTHVVVGILYGAHAFFVFDQMSSSSESVQDIQAELHVMVAKVPLVCQGEAENKLKGEEEAVVEKFSCTFHGDIALESNPTSYEEALKVYSSLPKMLGDQGEKAVPVKVWLYPLNRLEPKAARLVRQVSSKLISDVEEALEQLGEVDRRCNDLLKEPTATVFPEIRKKILQFQELCWQYKRALEKQMAGLLPAIRAGAAQESALGDTVKKHQQSAFRSQWLHKFLDLKFREIYYVNFFLGLSKGKVSSQDDVVKRVLDHKIDIVLAFTFTSLQAKEPYLEKLNAALNQVSELKPETSAGDKSFAPWFEDEDLLKRVQKTAMVFAEYSLFSQPGESQFVVTSQANMSDPGAVIIRYQSGSLEGTKLDLLSKPRPLLADAVSWDRFQLTFKPTESEKGVISGYYVQHRVQGEEKWVFAHVKGSQEKFWATRLEPETKYEFRYAAETKTGLSPFSDVSRVVTTCHSSPPGKPALRPRSSCFSRRLQVTWGSPSFVAAGIVIKEYKVQLRRRADGTWKEQRTGEKVESCWLPKRSLKKVAAVRVIAVYGDGFESKPSEELVQGEF</sequence>
<dbReference type="InterPro" id="IPR003961">
    <property type="entry name" value="FN3_dom"/>
</dbReference>
<dbReference type="Gene3D" id="2.60.40.10">
    <property type="entry name" value="Immunoglobulins"/>
    <property type="match status" value="2"/>
</dbReference>
<dbReference type="InterPro" id="IPR048997">
    <property type="entry name" value="Stonustoxin-like_helical"/>
</dbReference>
<feature type="domain" description="Fibronectin type-III" evidence="1">
    <location>
        <begin position="509"/>
        <end position="602"/>
    </location>
</feature>
<reference evidence="2 3" key="1">
    <citation type="journal article" date="2019" name="Proc. Natl. Acad. Sci. U.S.A.">
        <title>Regulatory changes in pterin and carotenoid genes underlie balanced color polymorphisms in the wall lizard.</title>
        <authorList>
            <person name="Andrade P."/>
            <person name="Pinho C."/>
            <person name="Perez I de Lanuza G."/>
            <person name="Afonso S."/>
            <person name="Brejcha J."/>
            <person name="Rubin C.J."/>
            <person name="Wallerman O."/>
            <person name="Pereira P."/>
            <person name="Sabatino S.J."/>
            <person name="Bellati A."/>
            <person name="Pellitteri-Rosa D."/>
            <person name="Bosakova Z."/>
            <person name="Bunikis I."/>
            <person name="Carretero M.A."/>
            <person name="Feiner N."/>
            <person name="Marsik P."/>
            <person name="Pauperio F."/>
            <person name="Salvi D."/>
            <person name="Soler L."/>
            <person name="While G.M."/>
            <person name="Uller T."/>
            <person name="Font E."/>
            <person name="Andersson L."/>
            <person name="Carneiro M."/>
        </authorList>
    </citation>
    <scope>NUCLEOTIDE SEQUENCE</scope>
</reference>
<dbReference type="RefSeq" id="XP_028606161.1">
    <property type="nucleotide sequence ID" value="XM_028750328.1"/>
</dbReference>
<dbReference type="KEGG" id="pmua:114607280"/>
<dbReference type="SUPFAM" id="SSF49265">
    <property type="entry name" value="Fibronectin type III"/>
    <property type="match status" value="1"/>
</dbReference>
<keyword evidence="3" id="KW-1185">Reference proteome</keyword>
<dbReference type="SMART" id="SM00060">
    <property type="entry name" value="FN3"/>
    <property type="match status" value="1"/>
</dbReference>
<dbReference type="PANTHER" id="PTHR31594">
    <property type="entry name" value="AIG1-TYPE G DOMAIN-CONTAINING PROTEIN"/>
    <property type="match status" value="1"/>
</dbReference>
<dbReference type="PROSITE" id="PS50853">
    <property type="entry name" value="FN3"/>
    <property type="match status" value="2"/>
</dbReference>
<reference evidence="2" key="3">
    <citation type="submission" date="2025-09" db="UniProtKB">
        <authorList>
            <consortium name="Ensembl"/>
        </authorList>
    </citation>
    <scope>IDENTIFICATION</scope>
</reference>
<dbReference type="InterPro" id="IPR013783">
    <property type="entry name" value="Ig-like_fold"/>
</dbReference>
<accession>A0A670JAQ5</accession>
<dbReference type="Pfam" id="PF21109">
    <property type="entry name" value="Stonustoxin_helical"/>
    <property type="match status" value="1"/>
</dbReference>
<dbReference type="OMA" id="HITYPEV"/>
<dbReference type="Ensembl" id="ENSPMRT00000022653.1">
    <property type="protein sequence ID" value="ENSPMRP00000021341.1"/>
    <property type="gene ID" value="ENSPMRG00000013864.1"/>
</dbReference>
<evidence type="ECO:0000313" key="3">
    <source>
        <dbReference type="Proteomes" id="UP000472272"/>
    </source>
</evidence>
<dbReference type="InterPro" id="IPR052090">
    <property type="entry name" value="Cytolytic_pore-forming_toxin"/>
</dbReference>
<dbReference type="Proteomes" id="UP000472272">
    <property type="component" value="Chromosome 12"/>
</dbReference>
<feature type="domain" description="Fibronectin type-III" evidence="1">
    <location>
        <begin position="604"/>
        <end position="700"/>
    </location>
</feature>
<dbReference type="AlphaFoldDB" id="A0A670JAQ5"/>
<dbReference type="OrthoDB" id="8954335at2759"/>
<protein>
    <submittedName>
        <fullName evidence="2">Stonustoxin subunit beta-like</fullName>
    </submittedName>
</protein>
<dbReference type="InterPro" id="IPR040581">
    <property type="entry name" value="Thioredoxin_11"/>
</dbReference>
<name>A0A670JAQ5_PODMU</name>
<organism evidence="2 3">
    <name type="scientific">Podarcis muralis</name>
    <name type="common">Wall lizard</name>
    <name type="synonym">Lacerta muralis</name>
    <dbReference type="NCBI Taxonomy" id="64176"/>
    <lineage>
        <taxon>Eukaryota</taxon>
        <taxon>Metazoa</taxon>
        <taxon>Chordata</taxon>
        <taxon>Craniata</taxon>
        <taxon>Vertebrata</taxon>
        <taxon>Euteleostomi</taxon>
        <taxon>Lepidosauria</taxon>
        <taxon>Squamata</taxon>
        <taxon>Bifurcata</taxon>
        <taxon>Unidentata</taxon>
        <taxon>Episquamata</taxon>
        <taxon>Laterata</taxon>
        <taxon>Lacertibaenia</taxon>
        <taxon>Lacertidae</taxon>
        <taxon>Podarcis</taxon>
    </lineage>
</organism>
<dbReference type="PANTHER" id="PTHR31594:SF16">
    <property type="entry name" value="SI:CH211-281L24.3"/>
    <property type="match status" value="1"/>
</dbReference>
<dbReference type="GeneTree" id="ENSGT00390000014380"/>
<proteinExistence type="predicted"/>
<evidence type="ECO:0000313" key="2">
    <source>
        <dbReference type="Ensembl" id="ENSPMRP00000021341.1"/>
    </source>
</evidence>
<dbReference type="Pfam" id="PF00041">
    <property type="entry name" value="fn3"/>
    <property type="match status" value="1"/>
</dbReference>
<gene>
    <name evidence="2" type="primary">LOC114607280</name>
</gene>
<dbReference type="Pfam" id="PF18078">
    <property type="entry name" value="Thioredoxin_11"/>
    <property type="match status" value="1"/>
</dbReference>
<reference evidence="2" key="2">
    <citation type="submission" date="2025-08" db="UniProtKB">
        <authorList>
            <consortium name="Ensembl"/>
        </authorList>
    </citation>
    <scope>IDENTIFICATION</scope>
</reference>
<dbReference type="CDD" id="cd00063">
    <property type="entry name" value="FN3"/>
    <property type="match status" value="2"/>
</dbReference>
<dbReference type="InterPro" id="IPR036116">
    <property type="entry name" value="FN3_sf"/>
</dbReference>